<evidence type="ECO:0000313" key="2">
    <source>
        <dbReference type="EMBL" id="MFD1677720.1"/>
    </source>
</evidence>
<protein>
    <submittedName>
        <fullName evidence="2">Uncharacterized protein</fullName>
    </submittedName>
</protein>
<gene>
    <name evidence="2" type="ORF">ACFSB2_23950</name>
</gene>
<keyword evidence="1" id="KW-0812">Transmembrane</keyword>
<keyword evidence="3" id="KW-1185">Reference proteome</keyword>
<proteinExistence type="predicted"/>
<feature type="transmembrane region" description="Helical" evidence="1">
    <location>
        <begin position="405"/>
        <end position="425"/>
    </location>
</feature>
<keyword evidence="1" id="KW-1133">Transmembrane helix</keyword>
<sequence length="670" mass="72092">MNALLRQRAQFKRQMRKGLFRRLWVLLMAAALMWFVPCLQTTSFAATKDKPTTQMSGEVGYGGYYKEDDWVPVTLTIHHLGAAVSAQLKIRVNQVLVSGRRVSGSLTWSVSLPKNGWTKKQIEVPGAALNEGVTITCNRAGKSLAVADVSGNAVSHVALVAVLSNSHQATQFLTGSSTSSNPVLPVSVDPAWLPSSVNLLHGLDAVVASVPTLDGLNAAQQTALQTWVKLGGILLVTGTGDASAAWQPDLPFRSGQPKRVDASSLAEFAQSSTPFHQTLAVEAGSAAPTARLWATANHTPLLASAQVGRGVVWQTTFSPSDPSLLGWTGNPLMWTALFKHSAQTTANGIPGLFNPNGALDLTSVGDALAPLKVPSLRVFAVVFALYIFIIGPVVFFVLRRFHRAHWAWILLPVVSCVTTVGLYVFGGAERPNGLLADGVGVLELTGDGSAESYAVQAFMSPYPGGLDFQMPATTLAIPMSENETVAQDDAVVSYGNHTNVRFRDVGRWHVRYMYTADAGVKQGELKTNLTSAFGLLFGSVTNQTPYLLNQVAIVWQDHMYQIGNLKSGQTVHLDAIAASDSTHWISDYGTYNRELTHGIGRTLGAYLTQFQSEPVSANDRNPEAMLIATTEARTPTLARPLHKQHITSDKTLVLVRQYANVEPGQGEAFP</sequence>
<dbReference type="RefSeq" id="WP_377945632.1">
    <property type="nucleotide sequence ID" value="NZ_JBHUCX010000099.1"/>
</dbReference>
<accession>A0ABW4JQG1</accession>
<feature type="transmembrane region" description="Helical" evidence="1">
    <location>
        <begin position="378"/>
        <end position="398"/>
    </location>
</feature>
<organism evidence="2 3">
    <name type="scientific">Alicyclobacillus fodiniaquatilis</name>
    <dbReference type="NCBI Taxonomy" id="1661150"/>
    <lineage>
        <taxon>Bacteria</taxon>
        <taxon>Bacillati</taxon>
        <taxon>Bacillota</taxon>
        <taxon>Bacilli</taxon>
        <taxon>Bacillales</taxon>
        <taxon>Alicyclobacillaceae</taxon>
        <taxon>Alicyclobacillus</taxon>
    </lineage>
</organism>
<dbReference type="SUPFAM" id="SSF52317">
    <property type="entry name" value="Class I glutamine amidotransferase-like"/>
    <property type="match status" value="1"/>
</dbReference>
<evidence type="ECO:0000256" key="1">
    <source>
        <dbReference type="SAM" id="Phobius"/>
    </source>
</evidence>
<dbReference type="InterPro" id="IPR029062">
    <property type="entry name" value="Class_I_gatase-like"/>
</dbReference>
<name>A0ABW4JQG1_9BACL</name>
<evidence type="ECO:0000313" key="3">
    <source>
        <dbReference type="Proteomes" id="UP001597079"/>
    </source>
</evidence>
<dbReference type="Gene3D" id="3.40.50.880">
    <property type="match status" value="1"/>
</dbReference>
<reference evidence="3" key="1">
    <citation type="journal article" date="2019" name="Int. J. Syst. Evol. Microbiol.">
        <title>The Global Catalogue of Microorganisms (GCM) 10K type strain sequencing project: providing services to taxonomists for standard genome sequencing and annotation.</title>
        <authorList>
            <consortium name="The Broad Institute Genomics Platform"/>
            <consortium name="The Broad Institute Genome Sequencing Center for Infectious Disease"/>
            <person name="Wu L."/>
            <person name="Ma J."/>
        </authorList>
    </citation>
    <scope>NUCLEOTIDE SEQUENCE [LARGE SCALE GENOMIC DNA]</scope>
    <source>
        <strain evidence="3">CGMCC 1.12286</strain>
    </source>
</reference>
<dbReference type="Proteomes" id="UP001597079">
    <property type="component" value="Unassembled WGS sequence"/>
</dbReference>
<comment type="caution">
    <text evidence="2">The sequence shown here is derived from an EMBL/GenBank/DDBJ whole genome shotgun (WGS) entry which is preliminary data.</text>
</comment>
<dbReference type="EMBL" id="JBHUCX010000099">
    <property type="protein sequence ID" value="MFD1677720.1"/>
    <property type="molecule type" value="Genomic_DNA"/>
</dbReference>
<keyword evidence="1" id="KW-0472">Membrane</keyword>